<feature type="compositionally biased region" description="Low complexity" evidence="2">
    <location>
        <begin position="368"/>
        <end position="387"/>
    </location>
</feature>
<evidence type="ECO:0000313" key="4">
    <source>
        <dbReference type="EMBL" id="KAJ8903368.1"/>
    </source>
</evidence>
<accession>A0AAV8UQK8</accession>
<evidence type="ECO:0000256" key="2">
    <source>
        <dbReference type="SAM" id="MobiDB-lite"/>
    </source>
</evidence>
<gene>
    <name evidence="4" type="ORF">NDN08_004476</name>
</gene>
<dbReference type="EMBL" id="JAMWBK010000007">
    <property type="protein sequence ID" value="KAJ8903368.1"/>
    <property type="molecule type" value="Genomic_DNA"/>
</dbReference>
<feature type="coiled-coil region" evidence="1">
    <location>
        <begin position="105"/>
        <end position="167"/>
    </location>
</feature>
<evidence type="ECO:0008006" key="6">
    <source>
        <dbReference type="Google" id="ProtNLM"/>
    </source>
</evidence>
<dbReference type="Proteomes" id="UP001157974">
    <property type="component" value="Unassembled WGS sequence"/>
</dbReference>
<evidence type="ECO:0000256" key="1">
    <source>
        <dbReference type="SAM" id="Coils"/>
    </source>
</evidence>
<name>A0AAV8UQK8_9RHOD</name>
<keyword evidence="3" id="KW-0472">Membrane</keyword>
<organism evidence="4 5">
    <name type="scientific">Rhodosorus marinus</name>
    <dbReference type="NCBI Taxonomy" id="101924"/>
    <lineage>
        <taxon>Eukaryota</taxon>
        <taxon>Rhodophyta</taxon>
        <taxon>Stylonematophyceae</taxon>
        <taxon>Stylonematales</taxon>
        <taxon>Stylonemataceae</taxon>
        <taxon>Rhodosorus</taxon>
    </lineage>
</organism>
<evidence type="ECO:0000256" key="3">
    <source>
        <dbReference type="SAM" id="Phobius"/>
    </source>
</evidence>
<feature type="region of interest" description="Disordered" evidence="2">
    <location>
        <begin position="345"/>
        <end position="409"/>
    </location>
</feature>
<proteinExistence type="predicted"/>
<evidence type="ECO:0000313" key="5">
    <source>
        <dbReference type="Proteomes" id="UP001157974"/>
    </source>
</evidence>
<feature type="transmembrane region" description="Helical" evidence="3">
    <location>
        <begin position="303"/>
        <end position="327"/>
    </location>
</feature>
<reference evidence="4 5" key="1">
    <citation type="journal article" date="2023" name="Nat. Commun.">
        <title>Origin of minicircular mitochondrial genomes in red algae.</title>
        <authorList>
            <person name="Lee Y."/>
            <person name="Cho C.H."/>
            <person name="Lee Y.M."/>
            <person name="Park S.I."/>
            <person name="Yang J.H."/>
            <person name="West J.A."/>
            <person name="Bhattacharya D."/>
            <person name="Yoon H.S."/>
        </authorList>
    </citation>
    <scope>NUCLEOTIDE SEQUENCE [LARGE SCALE GENOMIC DNA]</scope>
    <source>
        <strain evidence="4 5">CCMP1338</strain>
        <tissue evidence="4">Whole cell</tissue>
    </source>
</reference>
<protein>
    <recommendedName>
        <fullName evidence="6">Cilia- and flagella-associated protein 157</fullName>
    </recommendedName>
</protein>
<feature type="coiled-coil region" evidence="1">
    <location>
        <begin position="40"/>
        <end position="67"/>
    </location>
</feature>
<sequence length="409" mass="45246">MSFGIWIVSGKGQEKGETVERIVYRSGSSEESHVKSAMEAQNVRVKLSAAEERVKSLVSKLDAVSEDASRARLEIHSTLLEAWNIVDLLGKDRCGDAVLEVRKKQQSAEERASSLEVDIKKFREDASVFESQASKLKIELEGFRTSFDLERKKREEYEVELEGVKARLKHALSVTDHSESFSAVQTQMKQLAAKFEDRKELLLQILGYVKSDLELAESFDPILSDIKNMLIEHEESYSSTIASIKLDPSQLAGALQKQKLLEQQLREAHLDREQALKNLELMQDHVRSIKVKPLRTVDSGGSMLGTLSLMFVSLLFGMFLVFVFRIYGGVDSVFKSEAQPLDEGLGSPVGSAVTGNAGSTPHPRGSLARSTPRSRGPSSAGSTPASGFYHSDRSPMTYVRSAGSPSYRD</sequence>
<keyword evidence="5" id="KW-1185">Reference proteome</keyword>
<comment type="caution">
    <text evidence="4">The sequence shown here is derived from an EMBL/GenBank/DDBJ whole genome shotgun (WGS) entry which is preliminary data.</text>
</comment>
<keyword evidence="3" id="KW-1133">Transmembrane helix</keyword>
<keyword evidence="1" id="KW-0175">Coiled coil</keyword>
<dbReference type="AlphaFoldDB" id="A0AAV8UQK8"/>
<keyword evidence="3" id="KW-0812">Transmembrane</keyword>